<dbReference type="AlphaFoldDB" id="C0BX92"/>
<evidence type="ECO:0000313" key="2">
    <source>
        <dbReference type="EMBL" id="EEG75454.1"/>
    </source>
</evidence>
<reference evidence="2" key="2">
    <citation type="submission" date="2013-06" db="EMBL/GenBank/DDBJ databases">
        <title>Draft genome sequence of Clostridium hylemonae (DSM 15053).</title>
        <authorList>
            <person name="Sudarsanam P."/>
            <person name="Ley R."/>
            <person name="Guruge J."/>
            <person name="Turnbaugh P.J."/>
            <person name="Mahowald M."/>
            <person name="Liep D."/>
            <person name="Gordon J."/>
        </authorList>
    </citation>
    <scope>NUCLEOTIDE SEQUENCE</scope>
    <source>
        <strain evidence="2">DSM 15053</strain>
    </source>
</reference>
<feature type="region of interest" description="Disordered" evidence="1">
    <location>
        <begin position="132"/>
        <end position="151"/>
    </location>
</feature>
<dbReference type="HOGENOM" id="CLU_1458898_0_0_9"/>
<sequence length="185" mass="21673">MQKYLQENGIDDLKKKILCTRCGQEGNGLMGAVKIKCEYCNIPMVQTGYGIREFAILYNESLEGVSLKVMDSMGISEREYQDMIRRRDPRIQDEMARIKGGNPYALFLKEQFPGNFNLTAFESRNAQIKQEKEQKQREIESQKPRCPRCGSTDIKRNHRVINSDIGLYEKYYICYNCMNKFKRPR</sequence>
<name>C0BX92_9FIRM</name>
<feature type="compositionally biased region" description="Basic and acidic residues" evidence="1">
    <location>
        <begin position="132"/>
        <end position="143"/>
    </location>
</feature>
<gene>
    <name evidence="2" type="ORF">CLOHYLEM_04429</name>
</gene>
<keyword evidence="3" id="KW-1185">Reference proteome</keyword>
<comment type="caution">
    <text evidence="2">The sequence shown here is derived from an EMBL/GenBank/DDBJ whole genome shotgun (WGS) entry which is preliminary data.</text>
</comment>
<evidence type="ECO:0000313" key="3">
    <source>
        <dbReference type="Proteomes" id="UP000004893"/>
    </source>
</evidence>
<dbReference type="STRING" id="553973.CLOHYLEM_04429"/>
<dbReference type="EMBL" id="ABYI02000009">
    <property type="protein sequence ID" value="EEG75454.1"/>
    <property type="molecule type" value="Genomic_DNA"/>
</dbReference>
<reference evidence="2" key="1">
    <citation type="submission" date="2009-02" db="EMBL/GenBank/DDBJ databases">
        <authorList>
            <person name="Fulton L."/>
            <person name="Clifton S."/>
            <person name="Fulton B."/>
            <person name="Xu J."/>
            <person name="Minx P."/>
            <person name="Pepin K.H."/>
            <person name="Johnson M."/>
            <person name="Bhonagiri V."/>
            <person name="Nash W.E."/>
            <person name="Mardis E.R."/>
            <person name="Wilson R.K."/>
        </authorList>
    </citation>
    <scope>NUCLEOTIDE SEQUENCE [LARGE SCALE GENOMIC DNA]</scope>
    <source>
        <strain evidence="2">DSM 15053</strain>
    </source>
</reference>
<proteinExistence type="predicted"/>
<protein>
    <submittedName>
        <fullName evidence="2">Uncharacterized protein</fullName>
    </submittedName>
</protein>
<organism evidence="2 3">
    <name type="scientific">[Clostridium] hylemonae DSM 15053</name>
    <dbReference type="NCBI Taxonomy" id="553973"/>
    <lineage>
        <taxon>Bacteria</taxon>
        <taxon>Bacillati</taxon>
        <taxon>Bacillota</taxon>
        <taxon>Clostridia</taxon>
        <taxon>Lachnospirales</taxon>
        <taxon>Lachnospiraceae</taxon>
    </lineage>
</organism>
<dbReference type="Proteomes" id="UP000004893">
    <property type="component" value="Unassembled WGS sequence"/>
</dbReference>
<evidence type="ECO:0000256" key="1">
    <source>
        <dbReference type="SAM" id="MobiDB-lite"/>
    </source>
</evidence>
<accession>C0BX92</accession>